<dbReference type="GO" id="GO:0006355">
    <property type="term" value="P:regulation of DNA-templated transcription"/>
    <property type="evidence" value="ECO:0007669"/>
    <property type="project" value="UniProtKB-UniRule"/>
</dbReference>
<dbReference type="PANTHER" id="PTHR12321:SF165">
    <property type="entry name" value="PHD FINGER PROTEIN ALFIN-LIKE 5"/>
    <property type="match status" value="1"/>
</dbReference>
<evidence type="ECO:0000256" key="10">
    <source>
        <dbReference type="ARBA" id="ARBA00023242"/>
    </source>
</evidence>
<dbReference type="GO" id="GO:0003712">
    <property type="term" value="F:transcription coregulator activity"/>
    <property type="evidence" value="ECO:0007669"/>
    <property type="project" value="TreeGrafter"/>
</dbReference>
<dbReference type="Gene3D" id="3.30.40.10">
    <property type="entry name" value="Zinc/RING finger domain, C3HC4 (zinc finger)"/>
    <property type="match status" value="1"/>
</dbReference>
<keyword evidence="8 11" id="KW-0805">Transcription regulation</keyword>
<dbReference type="InterPro" id="IPR019787">
    <property type="entry name" value="Znf_PHD-finger"/>
</dbReference>
<keyword evidence="7 11" id="KW-0156">Chromatin regulator</keyword>
<keyword evidence="14" id="KW-1185">Reference proteome</keyword>
<evidence type="ECO:0000256" key="5">
    <source>
        <dbReference type="ARBA" id="ARBA00022771"/>
    </source>
</evidence>
<dbReference type="FunFam" id="3.30.40.10:FF:000306">
    <property type="entry name" value="PHD finger alfin-like protein"/>
    <property type="match status" value="1"/>
</dbReference>
<name>A0AAV5FZT1_ELECO</name>
<dbReference type="SMART" id="SM00249">
    <property type="entry name" value="PHD"/>
    <property type="match status" value="1"/>
</dbReference>
<dbReference type="GO" id="GO:0008270">
    <property type="term" value="F:zinc ion binding"/>
    <property type="evidence" value="ECO:0007669"/>
    <property type="project" value="UniProtKB-KW"/>
</dbReference>
<evidence type="ECO:0000256" key="7">
    <source>
        <dbReference type="ARBA" id="ARBA00022853"/>
    </source>
</evidence>
<evidence type="ECO:0000256" key="2">
    <source>
        <dbReference type="ARBA" id="ARBA00004123"/>
    </source>
</evidence>
<comment type="similarity">
    <text evidence="3 11">Belongs to the Alfin family.</text>
</comment>
<dbReference type="EMBL" id="BQKI01000220">
    <property type="protein sequence ID" value="GJN41139.1"/>
    <property type="molecule type" value="Genomic_DNA"/>
</dbReference>
<dbReference type="InterPro" id="IPR045104">
    <property type="entry name" value="Alfin"/>
</dbReference>
<comment type="domain">
    <text evidence="11">The PHD-type zinc finger mediates the binding to H3K4me3.</text>
</comment>
<dbReference type="GO" id="GO:0000976">
    <property type="term" value="F:transcription cis-regulatory region binding"/>
    <property type="evidence" value="ECO:0007669"/>
    <property type="project" value="TreeGrafter"/>
</dbReference>
<keyword evidence="4 11" id="KW-0479">Metal-binding</keyword>
<evidence type="ECO:0000256" key="4">
    <source>
        <dbReference type="ARBA" id="ARBA00022723"/>
    </source>
</evidence>
<gene>
    <name evidence="13" type="primary">gn00471</name>
    <name evidence="13" type="ORF">PR202_gn00471</name>
</gene>
<dbReference type="AlphaFoldDB" id="A0AAV5FZT1"/>
<dbReference type="InterPro" id="IPR013083">
    <property type="entry name" value="Znf_RING/FYVE/PHD"/>
</dbReference>
<evidence type="ECO:0000256" key="6">
    <source>
        <dbReference type="ARBA" id="ARBA00022833"/>
    </source>
</evidence>
<reference evidence="13" key="1">
    <citation type="journal article" date="2018" name="DNA Res.">
        <title>Multiple hybrid de novo genome assembly of finger millet, an orphan allotetraploid crop.</title>
        <authorList>
            <person name="Hatakeyama M."/>
            <person name="Aluri S."/>
            <person name="Balachadran M.T."/>
            <person name="Sivarajan S.R."/>
            <person name="Patrignani A."/>
            <person name="Gruter S."/>
            <person name="Poveda L."/>
            <person name="Shimizu-Inatsugi R."/>
            <person name="Baeten J."/>
            <person name="Francoijs K.J."/>
            <person name="Nataraja K.N."/>
            <person name="Reddy Y.A.N."/>
            <person name="Phadnis S."/>
            <person name="Ravikumar R.L."/>
            <person name="Schlapbach R."/>
            <person name="Sreeman S.M."/>
            <person name="Shimizu K.K."/>
        </authorList>
    </citation>
    <scope>NUCLEOTIDE SEQUENCE</scope>
</reference>
<keyword evidence="5 11" id="KW-0863">Zinc-finger</keyword>
<dbReference type="GO" id="GO:0042393">
    <property type="term" value="F:histone binding"/>
    <property type="evidence" value="ECO:0007669"/>
    <property type="project" value="UniProtKB-UniRule"/>
</dbReference>
<sequence>MEKKRKSATTRCVGRVEQMNGKDEFWICCDSCERWYHGKCVKITPARAEHIKHYKCPDCSNKRARA</sequence>
<dbReference type="InterPro" id="IPR001965">
    <property type="entry name" value="Znf_PHD"/>
</dbReference>
<evidence type="ECO:0000256" key="8">
    <source>
        <dbReference type="ARBA" id="ARBA00023015"/>
    </source>
</evidence>
<evidence type="ECO:0000313" key="13">
    <source>
        <dbReference type="EMBL" id="GJN41139.1"/>
    </source>
</evidence>
<evidence type="ECO:0000313" key="14">
    <source>
        <dbReference type="Proteomes" id="UP001054889"/>
    </source>
</evidence>
<dbReference type="PANTHER" id="PTHR12321">
    <property type="entry name" value="CPG BINDING PROTEIN"/>
    <property type="match status" value="1"/>
</dbReference>
<comment type="subcellular location">
    <subcellularLocation>
        <location evidence="2 11">Nucleus</location>
    </subcellularLocation>
</comment>
<keyword evidence="9 11" id="KW-0804">Transcription</keyword>
<evidence type="ECO:0000256" key="1">
    <source>
        <dbReference type="ARBA" id="ARBA00002232"/>
    </source>
</evidence>
<evidence type="ECO:0000256" key="3">
    <source>
        <dbReference type="ARBA" id="ARBA00010445"/>
    </source>
</evidence>
<dbReference type="GO" id="GO:0006325">
    <property type="term" value="P:chromatin organization"/>
    <property type="evidence" value="ECO:0007669"/>
    <property type="project" value="UniProtKB-UniRule"/>
</dbReference>
<accession>A0AAV5FZT1</accession>
<evidence type="ECO:0000256" key="9">
    <source>
        <dbReference type="ARBA" id="ARBA00023163"/>
    </source>
</evidence>
<dbReference type="Pfam" id="PF00628">
    <property type="entry name" value="PHD"/>
    <property type="match status" value="1"/>
</dbReference>
<dbReference type="InterPro" id="IPR011011">
    <property type="entry name" value="Znf_FYVE_PHD"/>
</dbReference>
<evidence type="ECO:0000259" key="12">
    <source>
        <dbReference type="SMART" id="SM00249"/>
    </source>
</evidence>
<protein>
    <recommendedName>
        <fullName evidence="11">PHD finger protein ALFIN-LIKE</fullName>
    </recommendedName>
</protein>
<dbReference type="SUPFAM" id="SSF57903">
    <property type="entry name" value="FYVE/PHD zinc finger"/>
    <property type="match status" value="1"/>
</dbReference>
<organism evidence="13 14">
    <name type="scientific">Eleusine coracana subsp. coracana</name>
    <dbReference type="NCBI Taxonomy" id="191504"/>
    <lineage>
        <taxon>Eukaryota</taxon>
        <taxon>Viridiplantae</taxon>
        <taxon>Streptophyta</taxon>
        <taxon>Embryophyta</taxon>
        <taxon>Tracheophyta</taxon>
        <taxon>Spermatophyta</taxon>
        <taxon>Magnoliopsida</taxon>
        <taxon>Liliopsida</taxon>
        <taxon>Poales</taxon>
        <taxon>Poaceae</taxon>
        <taxon>PACMAD clade</taxon>
        <taxon>Chloridoideae</taxon>
        <taxon>Cynodonteae</taxon>
        <taxon>Eleusininae</taxon>
        <taxon>Eleusine</taxon>
    </lineage>
</organism>
<comment type="caution">
    <text evidence="13">The sequence shown here is derived from an EMBL/GenBank/DDBJ whole genome shotgun (WGS) entry which is preliminary data.</text>
</comment>
<feature type="domain" description="Zinc finger PHD-type" evidence="12">
    <location>
        <begin position="11"/>
        <end position="60"/>
    </location>
</feature>
<reference evidence="13" key="2">
    <citation type="submission" date="2021-12" db="EMBL/GenBank/DDBJ databases">
        <title>Resequencing data analysis of finger millet.</title>
        <authorList>
            <person name="Hatakeyama M."/>
            <person name="Aluri S."/>
            <person name="Balachadran M.T."/>
            <person name="Sivarajan S.R."/>
            <person name="Poveda L."/>
            <person name="Shimizu-Inatsugi R."/>
            <person name="Schlapbach R."/>
            <person name="Sreeman S.M."/>
            <person name="Shimizu K.K."/>
        </authorList>
    </citation>
    <scope>NUCLEOTIDE SEQUENCE</scope>
</reference>
<keyword evidence="6 11" id="KW-0862">Zinc</keyword>
<comment type="function">
    <text evidence="1 11">Histone-binding component that specifically recognizes H3 tails trimethylated on 'Lys-4' (H3K4me3), which mark transcription start sites of virtually all active genes.</text>
</comment>
<keyword evidence="10 11" id="KW-0539">Nucleus</keyword>
<dbReference type="GO" id="GO:0005634">
    <property type="term" value="C:nucleus"/>
    <property type="evidence" value="ECO:0007669"/>
    <property type="project" value="UniProtKB-SubCell"/>
</dbReference>
<dbReference type="Proteomes" id="UP001054889">
    <property type="component" value="Unassembled WGS sequence"/>
</dbReference>
<evidence type="ECO:0000256" key="11">
    <source>
        <dbReference type="RuleBase" id="RU369089"/>
    </source>
</evidence>
<comment type="subunit">
    <text evidence="11">Interacts with H3K4me3 and to a lesser extent with H3K4me2.</text>
</comment>
<proteinExistence type="inferred from homology"/>